<feature type="transmembrane region" description="Helical" evidence="1">
    <location>
        <begin position="369"/>
        <end position="402"/>
    </location>
</feature>
<evidence type="ECO:0000256" key="1">
    <source>
        <dbReference type="SAM" id="Phobius"/>
    </source>
</evidence>
<protein>
    <submittedName>
        <fullName evidence="2">Uncharacterized protein</fullName>
    </submittedName>
</protein>
<keyword evidence="1" id="KW-1133">Transmembrane helix</keyword>
<evidence type="ECO:0000313" key="3">
    <source>
        <dbReference type="Proteomes" id="UP000198775"/>
    </source>
</evidence>
<feature type="transmembrane region" description="Helical" evidence="1">
    <location>
        <begin position="249"/>
        <end position="276"/>
    </location>
</feature>
<feature type="transmembrane region" description="Helical" evidence="1">
    <location>
        <begin position="127"/>
        <end position="154"/>
    </location>
</feature>
<organism evidence="2 3">
    <name type="scientific">Halorientalis persicus</name>
    <dbReference type="NCBI Taxonomy" id="1367881"/>
    <lineage>
        <taxon>Archaea</taxon>
        <taxon>Methanobacteriati</taxon>
        <taxon>Methanobacteriota</taxon>
        <taxon>Stenosarchaea group</taxon>
        <taxon>Halobacteria</taxon>
        <taxon>Halobacteriales</taxon>
        <taxon>Haloarculaceae</taxon>
        <taxon>Halorientalis</taxon>
    </lineage>
</organism>
<name>A0A1H8L989_9EURY</name>
<keyword evidence="1" id="KW-0812">Transmembrane</keyword>
<proteinExistence type="predicted"/>
<keyword evidence="1" id="KW-0472">Membrane</keyword>
<feature type="transmembrane region" description="Helical" evidence="1">
    <location>
        <begin position="296"/>
        <end position="319"/>
    </location>
</feature>
<gene>
    <name evidence="2" type="ORF">SAMN05216388_100760</name>
</gene>
<accession>A0A1H8L989</accession>
<dbReference type="InterPro" id="IPR055941">
    <property type="entry name" value="DUF7519"/>
</dbReference>
<feature type="transmembrane region" description="Helical" evidence="1">
    <location>
        <begin position="15"/>
        <end position="48"/>
    </location>
</feature>
<reference evidence="3" key="1">
    <citation type="submission" date="2016-10" db="EMBL/GenBank/DDBJ databases">
        <authorList>
            <person name="Varghese N."/>
            <person name="Submissions S."/>
        </authorList>
    </citation>
    <scope>NUCLEOTIDE SEQUENCE [LARGE SCALE GENOMIC DNA]</scope>
    <source>
        <strain evidence="3">IBRC-M 10043</strain>
    </source>
</reference>
<evidence type="ECO:0000313" key="2">
    <source>
        <dbReference type="EMBL" id="SEO01744.1"/>
    </source>
</evidence>
<sequence length="483" mass="47465">MVGVTGHATRFGRRVALAVAVVAALGLGTAVGSPLSVLVGVGGALLVARSAAALASDATAIRTAGSLGLAVGGLSLLWPLGYGLFAGGLAVTVCVSLAVLAVGVDAVAGDVTALGRHLVRTTVHSGLVLFLVAMGGVLVAAGVVPATGSAVAAIPPLSAWPSLALLVALQLQALAVVLALDLATVVLESWVGDTTDRIDGVLADLAHLGVSLTDVSRWYWGALSVQLLLLSLVPRQFDAALAALPVLGAVVRITLASGVLHLSLAVVLCLVLAVLLGEVGRRLLVGWLAPSPPHTLAYAAGGVAVSLVTVVIVAVPGSLASFGLAAAPPAVVAVAPLVVLAALVAVLLVSGAMAVLVRFRSVPDGAPGFALGAALLAVGALLAAPTVFPPIAFAGVAAAFVVWDVGATAADLGRTVGPDAPTQRGEFVHAAASVLVGGVAVGLAWAALFVVGPLTAAIPRWRATLSLALALSAIAAFGFALFD</sequence>
<feature type="transmembrane region" description="Helical" evidence="1">
    <location>
        <begin position="160"/>
        <end position="180"/>
    </location>
</feature>
<dbReference type="Pfam" id="PF24363">
    <property type="entry name" value="DUF7519"/>
    <property type="match status" value="1"/>
</dbReference>
<feature type="transmembrane region" description="Helical" evidence="1">
    <location>
        <begin position="84"/>
        <end position="107"/>
    </location>
</feature>
<dbReference type="Proteomes" id="UP000198775">
    <property type="component" value="Unassembled WGS sequence"/>
</dbReference>
<dbReference type="AlphaFoldDB" id="A0A1H8L989"/>
<feature type="transmembrane region" description="Helical" evidence="1">
    <location>
        <begin position="427"/>
        <end position="451"/>
    </location>
</feature>
<feature type="transmembrane region" description="Helical" evidence="1">
    <location>
        <begin position="331"/>
        <end position="357"/>
    </location>
</feature>
<dbReference type="EMBL" id="FOCX01000007">
    <property type="protein sequence ID" value="SEO01744.1"/>
    <property type="molecule type" value="Genomic_DNA"/>
</dbReference>
<feature type="transmembrane region" description="Helical" evidence="1">
    <location>
        <begin position="463"/>
        <end position="482"/>
    </location>
</feature>
<keyword evidence="3" id="KW-1185">Reference proteome</keyword>